<feature type="chain" id="PRO_5040852039" description="Major facilitator superfamily (MFS) profile domain-containing protein" evidence="9">
    <location>
        <begin position="17"/>
        <end position="523"/>
    </location>
</feature>
<evidence type="ECO:0000256" key="7">
    <source>
        <dbReference type="RuleBase" id="RU003346"/>
    </source>
</evidence>
<evidence type="ECO:0000259" key="10">
    <source>
        <dbReference type="PROSITE" id="PS50850"/>
    </source>
</evidence>
<comment type="caution">
    <text evidence="11">The sequence shown here is derived from an EMBL/GenBank/DDBJ whole genome shotgun (WGS) entry which is preliminary data.</text>
</comment>
<evidence type="ECO:0000256" key="3">
    <source>
        <dbReference type="ARBA" id="ARBA00022448"/>
    </source>
</evidence>
<dbReference type="InterPro" id="IPR005829">
    <property type="entry name" value="Sugar_transporter_CS"/>
</dbReference>
<dbReference type="InterPro" id="IPR005828">
    <property type="entry name" value="MFS_sugar_transport-like"/>
</dbReference>
<feature type="domain" description="Major facilitator superfamily (MFS) profile" evidence="10">
    <location>
        <begin position="9"/>
        <end position="450"/>
    </location>
</feature>
<name>A0A9W9QHY7_PENBR</name>
<protein>
    <recommendedName>
        <fullName evidence="10">Major facilitator superfamily (MFS) profile domain-containing protein</fullName>
    </recommendedName>
</protein>
<dbReference type="Gene3D" id="1.20.1250.20">
    <property type="entry name" value="MFS general substrate transporter like domains"/>
    <property type="match status" value="1"/>
</dbReference>
<dbReference type="InterPro" id="IPR050360">
    <property type="entry name" value="MFS_Sugar_Transporters"/>
</dbReference>
<dbReference type="Proteomes" id="UP001147695">
    <property type="component" value="Unassembled WGS sequence"/>
</dbReference>
<keyword evidence="6 8" id="KW-0472">Membrane</keyword>
<dbReference type="InterPro" id="IPR036259">
    <property type="entry name" value="MFS_trans_sf"/>
</dbReference>
<feature type="transmembrane region" description="Helical" evidence="8">
    <location>
        <begin position="79"/>
        <end position="99"/>
    </location>
</feature>
<dbReference type="PANTHER" id="PTHR48022">
    <property type="entry name" value="PLASTIDIC GLUCOSE TRANSPORTER 4"/>
    <property type="match status" value="1"/>
</dbReference>
<feature type="transmembrane region" description="Helical" evidence="8">
    <location>
        <begin position="138"/>
        <end position="157"/>
    </location>
</feature>
<dbReference type="PROSITE" id="PS00217">
    <property type="entry name" value="SUGAR_TRANSPORT_2"/>
    <property type="match status" value="1"/>
</dbReference>
<dbReference type="GO" id="GO:0016020">
    <property type="term" value="C:membrane"/>
    <property type="evidence" value="ECO:0007669"/>
    <property type="project" value="UniProtKB-SubCell"/>
</dbReference>
<dbReference type="GO" id="GO:0005351">
    <property type="term" value="F:carbohydrate:proton symporter activity"/>
    <property type="evidence" value="ECO:0007669"/>
    <property type="project" value="TreeGrafter"/>
</dbReference>
<evidence type="ECO:0000256" key="9">
    <source>
        <dbReference type="SAM" id="SignalP"/>
    </source>
</evidence>
<proteinExistence type="inferred from homology"/>
<dbReference type="NCBIfam" id="TIGR00879">
    <property type="entry name" value="SP"/>
    <property type="match status" value="1"/>
</dbReference>
<feature type="transmembrane region" description="Helical" evidence="8">
    <location>
        <begin position="360"/>
        <end position="384"/>
    </location>
</feature>
<comment type="subcellular location">
    <subcellularLocation>
        <location evidence="1">Membrane</location>
        <topology evidence="1">Multi-pass membrane protein</topology>
    </subcellularLocation>
</comment>
<comment type="similarity">
    <text evidence="2 7">Belongs to the major facilitator superfamily. Sugar transporter (TC 2.A.1.1) family.</text>
</comment>
<keyword evidence="3 7" id="KW-0813">Transport</keyword>
<feature type="transmembrane region" description="Helical" evidence="8">
    <location>
        <begin position="330"/>
        <end position="348"/>
    </location>
</feature>
<feature type="transmembrane region" description="Helical" evidence="8">
    <location>
        <begin position="52"/>
        <end position="72"/>
    </location>
</feature>
<organism evidence="11 12">
    <name type="scientific">Penicillium brevicompactum</name>
    <dbReference type="NCBI Taxonomy" id="5074"/>
    <lineage>
        <taxon>Eukaryota</taxon>
        <taxon>Fungi</taxon>
        <taxon>Dikarya</taxon>
        <taxon>Ascomycota</taxon>
        <taxon>Pezizomycotina</taxon>
        <taxon>Eurotiomycetes</taxon>
        <taxon>Eurotiomycetidae</taxon>
        <taxon>Eurotiales</taxon>
        <taxon>Aspergillaceae</taxon>
        <taxon>Penicillium</taxon>
    </lineage>
</organism>
<dbReference type="InterPro" id="IPR003663">
    <property type="entry name" value="Sugar/inositol_transpt"/>
</dbReference>
<dbReference type="SUPFAM" id="SSF103473">
    <property type="entry name" value="MFS general substrate transporter"/>
    <property type="match status" value="1"/>
</dbReference>
<feature type="transmembrane region" description="Helical" evidence="8">
    <location>
        <begin position="169"/>
        <end position="190"/>
    </location>
</feature>
<evidence type="ECO:0000256" key="5">
    <source>
        <dbReference type="ARBA" id="ARBA00022989"/>
    </source>
</evidence>
<evidence type="ECO:0000256" key="8">
    <source>
        <dbReference type="SAM" id="Phobius"/>
    </source>
</evidence>
<feature type="transmembrane region" description="Helical" evidence="8">
    <location>
        <begin position="260"/>
        <end position="278"/>
    </location>
</feature>
<accession>A0A9W9QHY7</accession>
<reference evidence="11" key="2">
    <citation type="journal article" date="2023" name="IMA Fungus">
        <title>Comparative genomic study of the Penicillium genus elucidates a diverse pangenome and 15 lateral gene transfer events.</title>
        <authorList>
            <person name="Petersen C."/>
            <person name="Sorensen T."/>
            <person name="Nielsen M.R."/>
            <person name="Sondergaard T.E."/>
            <person name="Sorensen J.L."/>
            <person name="Fitzpatrick D.A."/>
            <person name="Frisvad J.C."/>
            <person name="Nielsen K.L."/>
        </authorList>
    </citation>
    <scope>NUCLEOTIDE SEQUENCE</scope>
    <source>
        <strain evidence="11">IBT 35673</strain>
    </source>
</reference>
<dbReference type="AlphaFoldDB" id="A0A9W9QHY7"/>
<dbReference type="PANTHER" id="PTHR48022:SF9">
    <property type="entry name" value="MAJOR FACILITATOR SUPERFAMILY (MFS) PROFILE DOMAIN-CONTAINING PROTEIN"/>
    <property type="match status" value="1"/>
</dbReference>
<gene>
    <name evidence="11" type="ORF">N7452_005024</name>
</gene>
<dbReference type="FunFam" id="1.20.1250.20:FF:000090">
    <property type="entry name" value="MFS sugar transporter, putative"/>
    <property type="match status" value="1"/>
</dbReference>
<dbReference type="EMBL" id="JAPZBQ010000003">
    <property type="protein sequence ID" value="KAJ5338296.1"/>
    <property type="molecule type" value="Genomic_DNA"/>
</dbReference>
<keyword evidence="5 8" id="KW-1133">Transmembrane helix</keyword>
<feature type="transmembrane region" description="Helical" evidence="8">
    <location>
        <begin position="105"/>
        <end position="126"/>
    </location>
</feature>
<evidence type="ECO:0000256" key="1">
    <source>
        <dbReference type="ARBA" id="ARBA00004141"/>
    </source>
</evidence>
<dbReference type="Pfam" id="PF00083">
    <property type="entry name" value="Sugar_tr"/>
    <property type="match status" value="1"/>
</dbReference>
<keyword evidence="9" id="KW-0732">Signal</keyword>
<keyword evidence="4 8" id="KW-0812">Transmembrane</keyword>
<evidence type="ECO:0000313" key="11">
    <source>
        <dbReference type="EMBL" id="KAJ5338296.1"/>
    </source>
</evidence>
<evidence type="ECO:0000313" key="12">
    <source>
        <dbReference type="Proteomes" id="UP001147695"/>
    </source>
</evidence>
<feature type="signal peptide" evidence="9">
    <location>
        <begin position="1"/>
        <end position="16"/>
    </location>
</feature>
<reference evidence="11" key="1">
    <citation type="submission" date="2022-12" db="EMBL/GenBank/DDBJ databases">
        <authorList>
            <person name="Petersen C."/>
        </authorList>
    </citation>
    <scope>NUCLEOTIDE SEQUENCE</scope>
    <source>
        <strain evidence="11">IBT 35673</strain>
    </source>
</reference>
<evidence type="ECO:0000256" key="6">
    <source>
        <dbReference type="ARBA" id="ARBA00023136"/>
    </source>
</evidence>
<evidence type="ECO:0000256" key="2">
    <source>
        <dbReference type="ARBA" id="ARBA00010992"/>
    </source>
</evidence>
<dbReference type="InterPro" id="IPR020846">
    <property type="entry name" value="MFS_dom"/>
</dbReference>
<feature type="transmembrane region" description="Helical" evidence="8">
    <location>
        <begin position="427"/>
        <end position="446"/>
    </location>
</feature>
<dbReference type="PRINTS" id="PR00171">
    <property type="entry name" value="SUGRTRNSPORT"/>
</dbReference>
<dbReference type="PROSITE" id="PS50850">
    <property type="entry name" value="MFS"/>
    <property type="match status" value="1"/>
</dbReference>
<sequence length="523" mass="57277">MTFVLVTFCCIFAALGSFLFGYDSGVISSSIEQEAFLHRFGSPGLSDAAAGGIISSYTGGAIVGSVLAPYIADHYGRRMVIFIGGLLATLGAALQGGAVTVAMLIAGRFIAGLAIGQMSATIPVYCSEVAPPQIRGMLASIQQWMIGLGIMIAQWTGYGCSLHGGTFSWRFPLSFQVVPAIILTCGVWFLPESPRWLIEKGRQGDGRSVLARLHLNRSATNTELVEDELTQIYDSLESEQQSAVRSWRQLLRSPRWRHRILLACGLQAFTQCSGTNVIQNYGPRLYKSLGLSTTKSLMIIGIWGALAVFWNSVFMLFIDKVGRRKLLIPSLFGMGAAMCVEATLARYFDFDDSNANPDALRAAIAMFFVFSFCFTALGMISWIYQSEIFPTPIRARGSSMATATNWSLNLIFAQCSPIALTSIGYKYFYCFVAFNWAAMVIVWLYYPETVGRSLEEVEDVFSVEVTRQTDEAPVAETTVVGTAARSQIRRKGLHPLSMNPTFDNISILSGRSGSEKGIEVREV</sequence>
<evidence type="ECO:0000256" key="4">
    <source>
        <dbReference type="ARBA" id="ARBA00022692"/>
    </source>
</evidence>
<feature type="transmembrane region" description="Helical" evidence="8">
    <location>
        <begin position="298"/>
        <end position="318"/>
    </location>
</feature>